<dbReference type="Proteomes" id="UP001055072">
    <property type="component" value="Unassembled WGS sequence"/>
</dbReference>
<proteinExistence type="predicted"/>
<comment type="caution">
    <text evidence="1">The sequence shown here is derived from an EMBL/GenBank/DDBJ whole genome shotgun (WGS) entry which is preliminary data.</text>
</comment>
<keyword evidence="2" id="KW-1185">Reference proteome</keyword>
<name>A0ACB8TQM5_9APHY</name>
<evidence type="ECO:0000313" key="2">
    <source>
        <dbReference type="Proteomes" id="UP001055072"/>
    </source>
</evidence>
<organism evidence="1 2">
    <name type="scientific">Irpex rosettiformis</name>
    <dbReference type="NCBI Taxonomy" id="378272"/>
    <lineage>
        <taxon>Eukaryota</taxon>
        <taxon>Fungi</taxon>
        <taxon>Dikarya</taxon>
        <taxon>Basidiomycota</taxon>
        <taxon>Agaricomycotina</taxon>
        <taxon>Agaricomycetes</taxon>
        <taxon>Polyporales</taxon>
        <taxon>Irpicaceae</taxon>
        <taxon>Irpex</taxon>
    </lineage>
</organism>
<accession>A0ACB8TQM5</accession>
<protein>
    <submittedName>
        <fullName evidence="1">Uncharacterized protein</fullName>
    </submittedName>
</protein>
<reference evidence="1" key="1">
    <citation type="journal article" date="2021" name="Environ. Microbiol.">
        <title>Gene family expansions and transcriptome signatures uncover fungal adaptations to wood decay.</title>
        <authorList>
            <person name="Hage H."/>
            <person name="Miyauchi S."/>
            <person name="Viragh M."/>
            <person name="Drula E."/>
            <person name="Min B."/>
            <person name="Chaduli D."/>
            <person name="Navarro D."/>
            <person name="Favel A."/>
            <person name="Norest M."/>
            <person name="Lesage-Meessen L."/>
            <person name="Balint B."/>
            <person name="Merenyi Z."/>
            <person name="de Eugenio L."/>
            <person name="Morin E."/>
            <person name="Martinez A.T."/>
            <person name="Baldrian P."/>
            <person name="Stursova M."/>
            <person name="Martinez M.J."/>
            <person name="Novotny C."/>
            <person name="Magnuson J.K."/>
            <person name="Spatafora J.W."/>
            <person name="Maurice S."/>
            <person name="Pangilinan J."/>
            <person name="Andreopoulos W."/>
            <person name="LaButti K."/>
            <person name="Hundley H."/>
            <person name="Na H."/>
            <person name="Kuo A."/>
            <person name="Barry K."/>
            <person name="Lipzen A."/>
            <person name="Henrissat B."/>
            <person name="Riley R."/>
            <person name="Ahrendt S."/>
            <person name="Nagy L.G."/>
            <person name="Grigoriev I.V."/>
            <person name="Martin F."/>
            <person name="Rosso M.N."/>
        </authorList>
    </citation>
    <scope>NUCLEOTIDE SEQUENCE</scope>
    <source>
        <strain evidence="1">CBS 384.51</strain>
    </source>
</reference>
<dbReference type="EMBL" id="MU274945">
    <property type="protein sequence ID" value="KAI0084278.1"/>
    <property type="molecule type" value="Genomic_DNA"/>
</dbReference>
<sequence length="111" mass="12423">MAISEQPATANETGRCLSLGDHMYFTKVLKDSHEIDYLFFVVLVTTLLSDSKVGPPSVFISHPLSPADCPLPPLWPSHRHSSLLLHTQSKFVTHELTKTSLMPRLLHFFPA</sequence>
<gene>
    <name evidence="1" type="ORF">BDY19DRAFT_997875</name>
</gene>
<evidence type="ECO:0000313" key="1">
    <source>
        <dbReference type="EMBL" id="KAI0084278.1"/>
    </source>
</evidence>